<evidence type="ECO:0000313" key="2">
    <source>
        <dbReference type="Proteomes" id="UP001140087"/>
    </source>
</evidence>
<dbReference type="EC" id="2.3.2.26" evidence="1"/>
<organism evidence="1 2">
    <name type="scientific">Coemansia helicoidea</name>
    <dbReference type="NCBI Taxonomy" id="1286919"/>
    <lineage>
        <taxon>Eukaryota</taxon>
        <taxon>Fungi</taxon>
        <taxon>Fungi incertae sedis</taxon>
        <taxon>Zoopagomycota</taxon>
        <taxon>Kickxellomycotina</taxon>
        <taxon>Kickxellomycetes</taxon>
        <taxon>Kickxellales</taxon>
        <taxon>Kickxellaceae</taxon>
        <taxon>Coemansia</taxon>
    </lineage>
</organism>
<name>A0ACC1KPT0_9FUNG</name>
<keyword evidence="2" id="KW-1185">Reference proteome</keyword>
<keyword evidence="1" id="KW-0012">Acyltransferase</keyword>
<gene>
    <name evidence="1" type="primary">TOM1_5</name>
    <name evidence="1" type="ORF">H4R21_006036</name>
</gene>
<reference evidence="1" key="1">
    <citation type="submission" date="2022-07" db="EMBL/GenBank/DDBJ databases">
        <title>Phylogenomic reconstructions and comparative analyses of Kickxellomycotina fungi.</title>
        <authorList>
            <person name="Reynolds N.K."/>
            <person name="Stajich J.E."/>
            <person name="Barry K."/>
            <person name="Grigoriev I.V."/>
            <person name="Crous P."/>
            <person name="Smith M.E."/>
        </authorList>
    </citation>
    <scope>NUCLEOTIDE SEQUENCE</scope>
    <source>
        <strain evidence="1">BCRC 34780</strain>
    </source>
</reference>
<feature type="non-terminal residue" evidence="1">
    <location>
        <position position="1"/>
    </location>
</feature>
<protein>
    <submittedName>
        <fullName evidence="1">E3 ubiquitin-protein ligase tom1</fullName>
        <ecNumber evidence="1">2.3.2.26</ecNumber>
    </submittedName>
</protein>
<comment type="caution">
    <text evidence="1">The sequence shown here is derived from an EMBL/GenBank/DDBJ whole genome shotgun (WGS) entry which is preliminary data.</text>
</comment>
<dbReference type="EMBL" id="JANBUN010003016">
    <property type="protein sequence ID" value="KAJ2793083.1"/>
    <property type="molecule type" value="Genomic_DNA"/>
</dbReference>
<dbReference type="Proteomes" id="UP001140087">
    <property type="component" value="Unassembled WGS sequence"/>
</dbReference>
<keyword evidence="1" id="KW-0808">Transferase</keyword>
<accession>A0ACC1KPT0</accession>
<proteinExistence type="predicted"/>
<sequence>AGLEQVRKSTVIRRALEAFSDPDFIRVLQEGDTTGSFGASLDEFIRHFPAVKDEVMDEIIAMLKRVLEMGAADSPLVALNPGNTFLLRSARDEELRHHLDDLYGMMLESVTTFLEGLLEQHAQSEAFMQRDGWALIVRAVRSPLLPFSFIKSRTFESLHGLSSTLLDTSQEGVFKVLFAELQEGVRKPTICDDSSDAASYVALADPSALSAAEYAALHARLHNTTSVVVATALITYLVNGSGGGSLARCVKDVADIMPIDDFVQLVRAMCSAYYGGAQKAVAMEHVISTLPSAGDAKKADGAAGAASSAKGKGVEGRAASQQAMDIDESGSAGIEAFKRANCLILGEVAIGLTIEAGDFVECMSNSLGLGAKRDDSGGGSSSGTSEDAKVSGPLVAELVAFVHRVLELCEGVERTVVGAQIVDQVMVAVMKTLVFARHRIYLKLPVLTAFVDEGGLERFCRVLESVWAWAAELPAED</sequence>
<feature type="non-terminal residue" evidence="1">
    <location>
        <position position="477"/>
    </location>
</feature>
<evidence type="ECO:0000313" key="1">
    <source>
        <dbReference type="EMBL" id="KAJ2793083.1"/>
    </source>
</evidence>